<evidence type="ECO:0000256" key="2">
    <source>
        <dbReference type="ARBA" id="ARBA00005810"/>
    </source>
</evidence>
<dbReference type="PANTHER" id="PTHR43071:SF1">
    <property type="entry name" value="2-AMINO-4-HYDROXY-6-HYDROXYMETHYLDIHYDROPTERIDINE PYROPHOSPHOKINASE"/>
    <property type="match status" value="1"/>
</dbReference>
<comment type="pathway">
    <text evidence="1">Cofactor biosynthesis; tetrahydrofolate biosynthesis; 2-amino-4-hydroxy-6-hydroxymethyl-7,8-dihydropteridine diphosphate from 7,8-dihydroneopterin triphosphate: step 4/4.</text>
</comment>
<evidence type="ECO:0000259" key="13">
    <source>
        <dbReference type="PROSITE" id="PS00794"/>
    </source>
</evidence>
<evidence type="ECO:0000256" key="8">
    <source>
        <dbReference type="ARBA" id="ARBA00022840"/>
    </source>
</evidence>
<accession>A0A4D7B141</accession>
<evidence type="ECO:0000313" key="15">
    <source>
        <dbReference type="Proteomes" id="UP000298781"/>
    </source>
</evidence>
<reference evidence="14 15" key="1">
    <citation type="submission" date="2019-04" db="EMBL/GenBank/DDBJ databases">
        <title>Phreatobacter aquaticus sp. nov.</title>
        <authorList>
            <person name="Choi A."/>
        </authorList>
    </citation>
    <scope>NUCLEOTIDE SEQUENCE [LARGE SCALE GENOMIC DNA]</scope>
    <source>
        <strain evidence="14 15">KCTC 52518</strain>
    </source>
</reference>
<keyword evidence="9" id="KW-0289">Folate biosynthesis</keyword>
<evidence type="ECO:0000256" key="6">
    <source>
        <dbReference type="ARBA" id="ARBA00022741"/>
    </source>
</evidence>
<dbReference type="GO" id="GO:0046654">
    <property type="term" value="P:tetrahydrofolate biosynthetic process"/>
    <property type="evidence" value="ECO:0007669"/>
    <property type="project" value="UniProtKB-UniPathway"/>
</dbReference>
<dbReference type="InterPro" id="IPR035907">
    <property type="entry name" value="Hppk_sf"/>
</dbReference>
<evidence type="ECO:0000256" key="9">
    <source>
        <dbReference type="ARBA" id="ARBA00022909"/>
    </source>
</evidence>
<organism evidence="14 15">
    <name type="scientific">Phreatobacter stygius</name>
    <dbReference type="NCBI Taxonomy" id="1940610"/>
    <lineage>
        <taxon>Bacteria</taxon>
        <taxon>Pseudomonadati</taxon>
        <taxon>Pseudomonadota</taxon>
        <taxon>Alphaproteobacteria</taxon>
        <taxon>Hyphomicrobiales</taxon>
        <taxon>Phreatobacteraceae</taxon>
        <taxon>Phreatobacter</taxon>
    </lineage>
</organism>
<evidence type="ECO:0000256" key="1">
    <source>
        <dbReference type="ARBA" id="ARBA00005051"/>
    </source>
</evidence>
<feature type="domain" description="7,8-dihydro-6-hydroxymethylpterin-pyrophosphokinase" evidence="13">
    <location>
        <begin position="90"/>
        <end position="101"/>
    </location>
</feature>
<dbReference type="PANTHER" id="PTHR43071">
    <property type="entry name" value="2-AMINO-4-HYDROXY-6-HYDROXYMETHYLDIHYDROPTERIDINE PYROPHOSPHOKINASE"/>
    <property type="match status" value="1"/>
</dbReference>
<evidence type="ECO:0000256" key="5">
    <source>
        <dbReference type="ARBA" id="ARBA00022679"/>
    </source>
</evidence>
<dbReference type="KEGG" id="pstg:E8M01_21020"/>
<dbReference type="GO" id="GO:0005524">
    <property type="term" value="F:ATP binding"/>
    <property type="evidence" value="ECO:0007669"/>
    <property type="project" value="UniProtKB-KW"/>
</dbReference>
<evidence type="ECO:0000256" key="11">
    <source>
        <dbReference type="ARBA" id="ARBA00029766"/>
    </source>
</evidence>
<dbReference type="EC" id="2.7.6.3" evidence="3"/>
<dbReference type="CDD" id="cd00483">
    <property type="entry name" value="HPPK"/>
    <property type="match status" value="1"/>
</dbReference>
<keyword evidence="6" id="KW-0547">Nucleotide-binding</keyword>
<dbReference type="NCBIfam" id="TIGR01498">
    <property type="entry name" value="folK"/>
    <property type="match status" value="1"/>
</dbReference>
<proteinExistence type="inferred from homology"/>
<gene>
    <name evidence="14" type="primary">folK</name>
    <name evidence="14" type="ORF">E8M01_21020</name>
</gene>
<dbReference type="UniPathway" id="UPA00077">
    <property type="reaction ID" value="UER00155"/>
</dbReference>
<dbReference type="OrthoDB" id="9808041at2"/>
<dbReference type="InterPro" id="IPR000550">
    <property type="entry name" value="Hppk"/>
</dbReference>
<evidence type="ECO:0000313" key="14">
    <source>
        <dbReference type="EMBL" id="QCI66491.1"/>
    </source>
</evidence>
<evidence type="ECO:0000256" key="3">
    <source>
        <dbReference type="ARBA" id="ARBA00013253"/>
    </source>
</evidence>
<comment type="similarity">
    <text evidence="2">Belongs to the HPPK family.</text>
</comment>
<dbReference type="RefSeq" id="WP_136961934.1">
    <property type="nucleotide sequence ID" value="NZ_CP039690.1"/>
</dbReference>
<dbReference type="PROSITE" id="PS00794">
    <property type="entry name" value="HPPK"/>
    <property type="match status" value="1"/>
</dbReference>
<name>A0A4D7B141_9HYPH</name>
<dbReference type="Gene3D" id="3.30.70.560">
    <property type="entry name" value="7,8-Dihydro-6-hydroxymethylpterin-pyrophosphokinase HPPK"/>
    <property type="match status" value="1"/>
</dbReference>
<sequence>MTEALVSLGGNVGDVRATLDRAVQLFCDGVEVRLVARSSDYMTPPWGVTDQPAFVNLCLVVKTALSPRRLLERALAVEATLGRDRARALRWGPRPVDIDLIAYGDVSLDEPDLHLPHPRLRERAFVLVPLAEIAPDRIIDGVSVGAMLGGIDAGGIDAGGIERLPPRIAP</sequence>
<dbReference type="Proteomes" id="UP000298781">
    <property type="component" value="Chromosome"/>
</dbReference>
<evidence type="ECO:0000256" key="10">
    <source>
        <dbReference type="ARBA" id="ARBA00029409"/>
    </source>
</evidence>
<dbReference type="GO" id="GO:0016301">
    <property type="term" value="F:kinase activity"/>
    <property type="evidence" value="ECO:0007669"/>
    <property type="project" value="UniProtKB-KW"/>
</dbReference>
<dbReference type="GO" id="GO:0046656">
    <property type="term" value="P:folic acid biosynthetic process"/>
    <property type="evidence" value="ECO:0007669"/>
    <property type="project" value="UniProtKB-KW"/>
</dbReference>
<keyword evidence="15" id="KW-1185">Reference proteome</keyword>
<protein>
    <recommendedName>
        <fullName evidence="4">2-amino-4-hydroxy-6-hydroxymethyldihydropteridine pyrophosphokinase</fullName>
        <ecNumber evidence="3">2.7.6.3</ecNumber>
    </recommendedName>
    <alternativeName>
        <fullName evidence="11">6-hydroxymethyl-7,8-dihydropterin pyrophosphokinase</fullName>
    </alternativeName>
    <alternativeName>
        <fullName evidence="12">7,8-dihydro-6-hydroxymethylpterin-pyrophosphokinase</fullName>
    </alternativeName>
</protein>
<evidence type="ECO:0000256" key="4">
    <source>
        <dbReference type="ARBA" id="ARBA00016218"/>
    </source>
</evidence>
<dbReference type="AlphaFoldDB" id="A0A4D7B141"/>
<dbReference type="Pfam" id="PF01288">
    <property type="entry name" value="HPPK"/>
    <property type="match status" value="1"/>
</dbReference>
<keyword evidence="8" id="KW-0067">ATP-binding</keyword>
<dbReference type="GO" id="GO:0003848">
    <property type="term" value="F:2-amino-4-hydroxy-6-hydroxymethyldihydropteridine diphosphokinase activity"/>
    <property type="evidence" value="ECO:0007669"/>
    <property type="project" value="UniProtKB-EC"/>
</dbReference>
<evidence type="ECO:0000256" key="7">
    <source>
        <dbReference type="ARBA" id="ARBA00022777"/>
    </source>
</evidence>
<dbReference type="EMBL" id="CP039690">
    <property type="protein sequence ID" value="QCI66491.1"/>
    <property type="molecule type" value="Genomic_DNA"/>
</dbReference>
<comment type="function">
    <text evidence="10">Catalyzes the transfer of pyrophosphate from adenosine triphosphate (ATP) to 6-hydroxymethyl-7,8-dihydropterin, an enzymatic step in folate biosynthesis pathway.</text>
</comment>
<dbReference type="SUPFAM" id="SSF55083">
    <property type="entry name" value="6-hydroxymethyl-7,8-dihydropterin pyrophosphokinase, HPPK"/>
    <property type="match status" value="1"/>
</dbReference>
<evidence type="ECO:0000256" key="12">
    <source>
        <dbReference type="ARBA" id="ARBA00033413"/>
    </source>
</evidence>
<keyword evidence="5 14" id="KW-0808">Transferase</keyword>
<keyword evidence="7 14" id="KW-0418">Kinase</keyword>